<feature type="transmembrane region" description="Helical" evidence="5">
    <location>
        <begin position="7"/>
        <end position="24"/>
    </location>
</feature>
<keyword evidence="3 5" id="KW-1133">Transmembrane helix</keyword>
<evidence type="ECO:0000256" key="1">
    <source>
        <dbReference type="ARBA" id="ARBA00004141"/>
    </source>
</evidence>
<keyword evidence="2 5" id="KW-0812">Transmembrane</keyword>
<keyword evidence="4 5" id="KW-0472">Membrane</keyword>
<dbReference type="InterPro" id="IPR020846">
    <property type="entry name" value="MFS_dom"/>
</dbReference>
<reference evidence="7 8" key="1">
    <citation type="submission" date="2020-02" db="EMBL/GenBank/DDBJ databases">
        <authorList>
            <person name="Ferguson B K."/>
        </authorList>
    </citation>
    <scope>NUCLEOTIDE SEQUENCE [LARGE SCALE GENOMIC DNA]</scope>
</reference>
<gene>
    <name evidence="7" type="ORF">NTEN_LOCUS3216</name>
</gene>
<dbReference type="Proteomes" id="UP000479000">
    <property type="component" value="Unassembled WGS sequence"/>
</dbReference>
<dbReference type="InterPro" id="IPR036259">
    <property type="entry name" value="MFS_trans_sf"/>
</dbReference>
<dbReference type="OrthoDB" id="2544694at2759"/>
<comment type="subcellular location">
    <subcellularLocation>
        <location evidence="1">Membrane</location>
        <topology evidence="1">Multi-pass membrane protein</topology>
    </subcellularLocation>
</comment>
<name>A0A6H5G4H3_9HEMI</name>
<evidence type="ECO:0000313" key="8">
    <source>
        <dbReference type="Proteomes" id="UP000479000"/>
    </source>
</evidence>
<dbReference type="PANTHER" id="PTHR24064">
    <property type="entry name" value="SOLUTE CARRIER FAMILY 22 MEMBER"/>
    <property type="match status" value="1"/>
</dbReference>
<dbReference type="EMBL" id="CADCXU010005018">
    <property type="protein sequence ID" value="CAA9996793.1"/>
    <property type="molecule type" value="Genomic_DNA"/>
</dbReference>
<keyword evidence="8" id="KW-1185">Reference proteome</keyword>
<dbReference type="GO" id="GO:0016020">
    <property type="term" value="C:membrane"/>
    <property type="evidence" value="ECO:0007669"/>
    <property type="project" value="UniProtKB-SubCell"/>
</dbReference>
<evidence type="ECO:0000256" key="5">
    <source>
        <dbReference type="SAM" id="Phobius"/>
    </source>
</evidence>
<evidence type="ECO:0000256" key="2">
    <source>
        <dbReference type="ARBA" id="ARBA00022692"/>
    </source>
</evidence>
<evidence type="ECO:0000256" key="3">
    <source>
        <dbReference type="ARBA" id="ARBA00022989"/>
    </source>
</evidence>
<evidence type="ECO:0000256" key="4">
    <source>
        <dbReference type="ARBA" id="ARBA00023136"/>
    </source>
</evidence>
<proteinExistence type="predicted"/>
<feature type="transmembrane region" description="Helical" evidence="5">
    <location>
        <begin position="30"/>
        <end position="48"/>
    </location>
</feature>
<protein>
    <recommendedName>
        <fullName evidence="6">Major facilitator superfamily (MFS) profile domain-containing protein</fullName>
    </recommendedName>
</protein>
<sequence length="88" mass="10221">MVTIMTNIAYSLGLMALAVIAYLVRDWRQLALATSVPFLTFFLYWWVLPESPRWLLARGRFDEAEKILKTMARVNGRSLPPDFIMDLK</sequence>
<feature type="domain" description="Major facilitator superfamily (MFS) profile" evidence="6">
    <location>
        <begin position="1"/>
        <end position="88"/>
    </location>
</feature>
<dbReference type="InterPro" id="IPR005828">
    <property type="entry name" value="MFS_sugar_transport-like"/>
</dbReference>
<dbReference type="SUPFAM" id="SSF103473">
    <property type="entry name" value="MFS general substrate transporter"/>
    <property type="match status" value="1"/>
</dbReference>
<feature type="non-terminal residue" evidence="7">
    <location>
        <position position="88"/>
    </location>
</feature>
<dbReference type="Pfam" id="PF00083">
    <property type="entry name" value="Sugar_tr"/>
    <property type="match status" value="1"/>
</dbReference>
<evidence type="ECO:0000313" key="7">
    <source>
        <dbReference type="EMBL" id="CAA9996793.1"/>
    </source>
</evidence>
<dbReference type="AlphaFoldDB" id="A0A6H5G4H3"/>
<organism evidence="7 8">
    <name type="scientific">Nesidiocoris tenuis</name>
    <dbReference type="NCBI Taxonomy" id="355587"/>
    <lineage>
        <taxon>Eukaryota</taxon>
        <taxon>Metazoa</taxon>
        <taxon>Ecdysozoa</taxon>
        <taxon>Arthropoda</taxon>
        <taxon>Hexapoda</taxon>
        <taxon>Insecta</taxon>
        <taxon>Pterygota</taxon>
        <taxon>Neoptera</taxon>
        <taxon>Paraneoptera</taxon>
        <taxon>Hemiptera</taxon>
        <taxon>Heteroptera</taxon>
        <taxon>Panheteroptera</taxon>
        <taxon>Cimicomorpha</taxon>
        <taxon>Miridae</taxon>
        <taxon>Dicyphina</taxon>
        <taxon>Nesidiocoris</taxon>
    </lineage>
</organism>
<dbReference type="PROSITE" id="PS50850">
    <property type="entry name" value="MFS"/>
    <property type="match status" value="1"/>
</dbReference>
<dbReference type="Gene3D" id="1.20.1250.20">
    <property type="entry name" value="MFS general substrate transporter like domains"/>
    <property type="match status" value="1"/>
</dbReference>
<dbReference type="GO" id="GO:0022857">
    <property type="term" value="F:transmembrane transporter activity"/>
    <property type="evidence" value="ECO:0007669"/>
    <property type="project" value="InterPro"/>
</dbReference>
<evidence type="ECO:0000259" key="6">
    <source>
        <dbReference type="PROSITE" id="PS50850"/>
    </source>
</evidence>
<accession>A0A6H5G4H3</accession>